<dbReference type="InterPro" id="IPR001304">
    <property type="entry name" value="C-type_lectin-like"/>
</dbReference>
<organism evidence="4 5">
    <name type="scientific">Labeo rohita</name>
    <name type="common">Indian major carp</name>
    <name type="synonym">Cyprinus rohita</name>
    <dbReference type="NCBI Taxonomy" id="84645"/>
    <lineage>
        <taxon>Eukaryota</taxon>
        <taxon>Metazoa</taxon>
        <taxon>Chordata</taxon>
        <taxon>Craniata</taxon>
        <taxon>Vertebrata</taxon>
        <taxon>Euteleostomi</taxon>
        <taxon>Actinopterygii</taxon>
        <taxon>Neopterygii</taxon>
        <taxon>Teleostei</taxon>
        <taxon>Ostariophysi</taxon>
        <taxon>Cypriniformes</taxon>
        <taxon>Cyprinidae</taxon>
        <taxon>Labeoninae</taxon>
        <taxon>Labeonini</taxon>
        <taxon>Labeo</taxon>
    </lineage>
</organism>
<feature type="domain" description="C-type lectin" evidence="3">
    <location>
        <begin position="26"/>
        <end position="113"/>
    </location>
</feature>
<feature type="domain" description="C-type lectin" evidence="3">
    <location>
        <begin position="873"/>
        <end position="960"/>
    </location>
</feature>
<feature type="signal peptide" evidence="2">
    <location>
        <begin position="1"/>
        <end position="23"/>
    </location>
</feature>
<feature type="domain" description="C-type lectin" evidence="3">
    <location>
        <begin position="319"/>
        <end position="427"/>
    </location>
</feature>
<feature type="domain" description="C-type lectin" evidence="3">
    <location>
        <begin position="1753"/>
        <end position="1863"/>
    </location>
</feature>
<dbReference type="PROSITE" id="PS00615">
    <property type="entry name" value="C_TYPE_LECTIN_1"/>
    <property type="match status" value="2"/>
</dbReference>
<feature type="domain" description="C-type lectin" evidence="3">
    <location>
        <begin position="1045"/>
        <end position="1153"/>
    </location>
</feature>
<dbReference type="STRING" id="84645.A0A498N9I4"/>
<feature type="domain" description="C-type lectin" evidence="3">
    <location>
        <begin position="563"/>
        <end position="634"/>
    </location>
</feature>
<keyword evidence="2" id="KW-0732">Signal</keyword>
<dbReference type="EMBL" id="QBIY01011748">
    <property type="protein sequence ID" value="RXN29670.1"/>
    <property type="molecule type" value="Genomic_DNA"/>
</dbReference>
<dbReference type="Pfam" id="PF00059">
    <property type="entry name" value="Lectin_C"/>
    <property type="match status" value="15"/>
</dbReference>
<gene>
    <name evidence="4" type="ORF">ROHU_018256</name>
</gene>
<protein>
    <submittedName>
        <fullName evidence="4">Macrophage mannose receptor 1-like protein</fullName>
    </submittedName>
</protein>
<dbReference type="InterPro" id="IPR016186">
    <property type="entry name" value="C-type_lectin-like/link_sf"/>
</dbReference>
<feature type="domain" description="C-type lectin" evidence="3">
    <location>
        <begin position="1332"/>
        <end position="1450"/>
    </location>
</feature>
<feature type="domain" description="C-type lectin" evidence="3">
    <location>
        <begin position="751"/>
        <end position="863"/>
    </location>
</feature>
<dbReference type="CDD" id="cd03602">
    <property type="entry name" value="CLECT_1"/>
    <property type="match status" value="4"/>
</dbReference>
<feature type="domain" description="C-type lectin" evidence="3">
    <location>
        <begin position="1640"/>
        <end position="1750"/>
    </location>
</feature>
<accession>A0A498N9I4</accession>
<feature type="chain" id="PRO_5019806423" evidence="2">
    <location>
        <begin position="24"/>
        <end position="2629"/>
    </location>
</feature>
<feature type="domain" description="C-type lectin" evidence="3">
    <location>
        <begin position="123"/>
        <end position="231"/>
    </location>
</feature>
<sequence length="2629" mass="305824">MMQNKIQLVVLLALTGILSKASCVPYKFILIEELKSWAESQSYCREKHIDLATVQSDEDRAKLKEAANAANFQSFAWIGFYNGVYTWRWSYQNTAISYVKWAYLEPNTPRMQEAYKRQIPDKFKYIQTSMKWREAQLYCRTLYIDLATIADDSENTALATIITENSGLDAWIGLSKNLWLWSDQTNVSLSTVTWQSGQPDNVNGNEECVCAGTEGQMADDTCSTSRAFYCKTPEDRKIQTVRVTVKSSGYLDQSAVMKAIENKKKPTALTISEDKPTCHTLVLSFSEETCEDEMMQHKIQLVVLLAGILSKASCVLYQFILIEELMTWAEAQSYCREKYTALATVQSDEDRAKLKEAANAVNFQSVAWIGYYRDVWRWSYQNMMIGYTRWDSSEPDLFNTNKSCVFVSRNGLWADTYCSEVRYFFCRTEKDKLQDRFKYIETSMNWQDAQTYCRSNYVDLASVIDDTENQFLADKLLEKHDWNAWIGLFRYVRQWLWSDHARALWSNVKWLTGQPDNVNGTEDCASADIDGQLADDNCSTPLPFYCRENTKMHRVRVAVTSDGYLDESAVMEAIEKKWQWALADSRFYKDGEMNYRNWAAYEPDEGVNQDCVIMTSSGEFQNVICLELYSFICYNAGAAIKRQILRLEVKSGLNVNDPDVKKTILAEIQKNLLKLGATNITKLEWRAAADGTVFQKNERETRLLSLTLSDSEASEQQDEQSCEDEMMQNKIQLVVLLTLTGILSKASCVPYKFILIKELKSWTESQSYCREKHIDLATVQSDEDRAKLKEAANAANFQSFAWIGFYNGIYTWRWSYQNTAISFAKWAYLEPNTPRTQEACAFVNNNKLWSDTSCTEEKYFFCQTDKRQIPDKFKYIQTSMKWREAQLYCRTLYIDLATIADDSENTALATIITENSGLDAWIGLSKNLWLWSDQTNVSWSTVTWQSGQPDNVNRNEECATEDRKIQTVRVTVKSSGYLDQSAVMKAIENKLLTSRHPCFMAQVSYQFNDYVSEETCEDEMMQHKIQLVVLLAGILSKASCVLYQFILIEELMTWAEAQSYCREKYTALATVQSDEDRAKLKEAANAVNFQSVAWIGYYRDVWRWSYQNMMIGYTRWDSSEPDLFNTNKSCVFVSRNGLWADTYCSEVRYFFCRTEKDKLQDRFKYIETSMNWQDAQTYCRSNYVDLASVIDDTENQFLADKLLEKHDWNAWIGLFRYVRQWLWSDHARALWSNVKWLMGQPDNVNGTEDCASARTDGQLADDNCSTPLPFYCRENTKMHRVRVAVTSDGYLDESAVMEAIEKKKPDALEIMERKLFTLLLVIGFSASPVHQQSTKVYYFVSKLKTFTEAQLYCRATYTDLATFGNTDDLNTIQADQVTYTSAWIGLMQTGNFQWQWALADSRFYKDGEMNYRNWAAYEPDEGVNQDCVIMTSSGEFQNVICLELYSFICYNANSIEQQYVYVDLLFPWTEAQSYCRYYYTDLVSVRNLDENNRIKVLIPLVKYAYIGLFSDNFVWSDGSMSSFRNWDWLQPDILGQCVSMVENKFWKTELCGKLKPFFCYHTGAAIKRQILRLEVKSGLNVNDPDVKKTILAEIQKNLLKLGAANITKLEWRAAADGTVFQKNERETRLLSLTLCIQPEYILIKQLMMWADAQTYCRTHHTDLATVQSNENWTRLQEAANEELFTGFAWIGLYNDVNGWRWSYKGESLLFKSWASNQPDNYATGEPCAAISPDGTWSDFPCSILKYYVCYDETANTTMVLSKSARTWTEAQQFCRDHYTDLAIIRSKEDQYQITSLLEVSAPPVWIGLYRDTWKWSDQANVTYVTQEAIKAFTWWNEDCAGFDIYQHIVDDRLCATTHYFYCSTVKMKRQVIRVQVKSGQNVDETKLKALVLNKLKQMLINQDVTLTWRTQPDGKVFQKDRIVQKPVLSATPQTHHISQPTVKIFHPDYTDFHPDLHKDTLFKDKKQITNQAKPGLLSLTLCIQQEYILIKQSMTWEKAQTYCRKHHYDLATVQSNENWTRLQEAADENLFTGFAWIGLYNDVNSWRWSYDEESLLFQSWAWREPNNYGYGEECAGMFSNGAWFDLYCHNSFYFVCYNESSNATQKMVLINTRKTWHDAQAFCRDHHTDLATIRRLLSLTLSDSEASEQQEYVLIQESMSWENAQTYCRTNHTDLATVQSNENWTRLQEAADEKAHSSFAWIGLYRNINNWCWSYEEESLVFQSWGSGYPVNDAYGKDCVGMYYDRTWFNYLCTDLYYFVCYNESTNATQKMVLFNTQKTWLDAQTFCREHYTDLATIRIRMKRQVIRVQVKSGQNVDEATLKALVLNEREYILIKQIMSWENAQNYCRTHHIDLATVQSNENWTRLQEAADEKLFTGLAWIGLYNDVNSWRWSYNEESLVFQSWALGQPNNYGSGEECVGMYSFGVWFDCYCTDLYYFVCYNESTNTTQKMVLINTQKTWLDAQKFCREHYRDLATIRSQDDNDQIARLIYDPTRRVWIGLYRETWKWSDQAIVTNSTQLATQTFTRWNEDCVYAKSNDRTIGDSLCTAGNYFYCSTVKRKRQVIRVQVKSGQNVDEAKLKALVLNELKQTLINQDVTLTWRTQPDGKVFQKDKTVRKRSEDVCSSLK</sequence>
<keyword evidence="1" id="KW-1015">Disulfide bond</keyword>
<evidence type="ECO:0000259" key="3">
    <source>
        <dbReference type="PROSITE" id="PS50041"/>
    </source>
</evidence>
<keyword evidence="4" id="KW-0675">Receptor</keyword>
<dbReference type="PROSITE" id="PS50041">
    <property type="entry name" value="C_TYPE_LECTIN_2"/>
    <property type="match status" value="17"/>
</dbReference>
<comment type="caution">
    <text evidence="4">The sequence shown here is derived from an EMBL/GenBank/DDBJ whole genome shotgun (WGS) entry which is preliminary data.</text>
</comment>
<evidence type="ECO:0000313" key="5">
    <source>
        <dbReference type="Proteomes" id="UP000290572"/>
    </source>
</evidence>
<dbReference type="InterPro" id="IPR016187">
    <property type="entry name" value="CTDL_fold"/>
</dbReference>
<feature type="domain" description="C-type lectin" evidence="3">
    <location>
        <begin position="1987"/>
        <end position="2097"/>
    </location>
</feature>
<dbReference type="PANTHER" id="PTHR45784:SF3">
    <property type="entry name" value="C-TYPE LECTIN DOMAIN FAMILY 4 MEMBER K-LIKE-RELATED"/>
    <property type="match status" value="1"/>
</dbReference>
<dbReference type="SUPFAM" id="SSF56436">
    <property type="entry name" value="C-type lectin-like"/>
    <property type="match status" value="18"/>
</dbReference>
<dbReference type="Gene3D" id="3.10.100.10">
    <property type="entry name" value="Mannose-Binding Protein A, subunit A"/>
    <property type="match status" value="17"/>
</dbReference>
<name>A0A498N9I4_LABRO</name>
<evidence type="ECO:0000256" key="2">
    <source>
        <dbReference type="SAM" id="SignalP"/>
    </source>
</evidence>
<feature type="domain" description="C-type lectin" evidence="3">
    <location>
        <begin position="1163"/>
        <end position="1273"/>
    </location>
</feature>
<feature type="domain" description="C-type lectin" evidence="3">
    <location>
        <begin position="2437"/>
        <end position="2557"/>
    </location>
</feature>
<reference evidence="4 5" key="1">
    <citation type="submission" date="2018-03" db="EMBL/GenBank/DDBJ databases">
        <title>Draft genome sequence of Rohu Carp (Labeo rohita).</title>
        <authorList>
            <person name="Das P."/>
            <person name="Kushwaha B."/>
            <person name="Joshi C.G."/>
            <person name="Kumar D."/>
            <person name="Nagpure N.S."/>
            <person name="Sahoo L."/>
            <person name="Das S.P."/>
            <person name="Bit A."/>
            <person name="Patnaik S."/>
            <person name="Meher P.K."/>
            <person name="Jayasankar P."/>
            <person name="Koringa P.G."/>
            <person name="Patel N.V."/>
            <person name="Hinsu A.T."/>
            <person name="Kumar R."/>
            <person name="Pandey M."/>
            <person name="Agarwal S."/>
            <person name="Srivastava S."/>
            <person name="Singh M."/>
            <person name="Iquebal M.A."/>
            <person name="Jaiswal S."/>
            <person name="Angadi U.B."/>
            <person name="Kumar N."/>
            <person name="Raza M."/>
            <person name="Shah T.M."/>
            <person name="Rai A."/>
            <person name="Jena J.K."/>
        </authorList>
    </citation>
    <scope>NUCLEOTIDE SEQUENCE [LARGE SCALE GENOMIC DNA]</scope>
    <source>
        <strain evidence="4">DASCIFA01</strain>
        <tissue evidence="4">Testis</tissue>
    </source>
</reference>
<keyword evidence="5" id="KW-1185">Reference proteome</keyword>
<dbReference type="Proteomes" id="UP000290572">
    <property type="component" value="Unassembled WGS sequence"/>
</dbReference>
<feature type="domain" description="C-type lectin" evidence="3">
    <location>
        <begin position="437"/>
        <end position="547"/>
    </location>
</feature>
<evidence type="ECO:0000256" key="1">
    <source>
        <dbReference type="ARBA" id="ARBA00023157"/>
    </source>
</evidence>
<feature type="domain" description="C-type lectin" evidence="3">
    <location>
        <begin position="2147"/>
        <end position="2262"/>
    </location>
</feature>
<proteinExistence type="predicted"/>
<evidence type="ECO:0000313" key="4">
    <source>
        <dbReference type="EMBL" id="RXN29670.1"/>
    </source>
</evidence>
<feature type="domain" description="C-type lectin" evidence="3">
    <location>
        <begin position="1445"/>
        <end position="1560"/>
    </location>
</feature>
<dbReference type="PANTHER" id="PTHR45784">
    <property type="entry name" value="C-TYPE LECTIN DOMAIN FAMILY 20 MEMBER A-RELATED"/>
    <property type="match status" value="1"/>
</dbReference>
<dbReference type="SMART" id="SM00034">
    <property type="entry name" value="CLECT"/>
    <property type="match status" value="15"/>
</dbReference>
<feature type="domain" description="C-type lectin" evidence="3">
    <location>
        <begin position="2327"/>
        <end position="2442"/>
    </location>
</feature>
<dbReference type="InterPro" id="IPR018378">
    <property type="entry name" value="C-type_lectin_CS"/>
</dbReference>